<gene>
    <name evidence="2" type="ORF">A9Y57_00407</name>
</gene>
<keyword evidence="1" id="KW-0812">Transmembrane</keyword>
<proteinExistence type="predicted"/>
<dbReference type="AlphaFoldDB" id="A0A854WFE7"/>
<name>A0A854WFE7_9STRE</name>
<evidence type="ECO:0000256" key="1">
    <source>
        <dbReference type="SAM" id="Phobius"/>
    </source>
</evidence>
<feature type="transmembrane region" description="Helical" evidence="1">
    <location>
        <begin position="15"/>
        <end position="37"/>
    </location>
</feature>
<organism evidence="2 3">
    <name type="scientific">Streptococcus parauberis</name>
    <dbReference type="NCBI Taxonomy" id="1348"/>
    <lineage>
        <taxon>Bacteria</taxon>
        <taxon>Bacillati</taxon>
        <taxon>Bacillota</taxon>
        <taxon>Bacilli</taxon>
        <taxon>Lactobacillales</taxon>
        <taxon>Streptococcaceae</taxon>
        <taxon>Streptococcus</taxon>
    </lineage>
</organism>
<sequence>MSIVFGIFILKNHKYVLVTVLLFRLPILYVSLVNIFARNNVLLYKYRQKKNSDGIPSFFTDVKISQYVIQTKTTELIISFRRVRSKILFVYGERERKQYFD</sequence>
<evidence type="ECO:0000313" key="2">
    <source>
        <dbReference type="EMBL" id="PCH13773.1"/>
    </source>
</evidence>
<keyword evidence="1" id="KW-0472">Membrane</keyword>
<protein>
    <submittedName>
        <fullName evidence="2">Uncharacterized protein</fullName>
    </submittedName>
</protein>
<keyword evidence="1" id="KW-1133">Transmembrane helix</keyword>
<dbReference type="EMBL" id="NSGR01000004">
    <property type="protein sequence ID" value="PCH13773.1"/>
    <property type="molecule type" value="Genomic_DNA"/>
</dbReference>
<dbReference type="Proteomes" id="UP000217465">
    <property type="component" value="Unassembled WGS sequence"/>
</dbReference>
<accession>A0A854WFE7</accession>
<evidence type="ECO:0000313" key="3">
    <source>
        <dbReference type="Proteomes" id="UP000217465"/>
    </source>
</evidence>
<reference evidence="2 3" key="1">
    <citation type="submission" date="2016-06" db="EMBL/GenBank/DDBJ databases">
        <authorList>
            <person name="Haines A.N."/>
            <person name="Council K.R."/>
        </authorList>
    </citation>
    <scope>NUCLEOTIDE SEQUENCE [LARGE SCALE GENOMIC DNA]</scope>
    <source>
        <strain evidence="2 3">SP158-29</strain>
    </source>
</reference>
<comment type="caution">
    <text evidence="2">The sequence shown here is derived from an EMBL/GenBank/DDBJ whole genome shotgun (WGS) entry which is preliminary data.</text>
</comment>